<dbReference type="PANTHER" id="PTHR30177">
    <property type="entry name" value="GLYCINE BETAINE/L-PROLINE TRANSPORT SYSTEM PERMEASE PROTEIN PROW"/>
    <property type="match status" value="1"/>
</dbReference>
<dbReference type="PROSITE" id="PS50928">
    <property type="entry name" value="ABC_TM1"/>
    <property type="match status" value="1"/>
</dbReference>
<dbReference type="Gene3D" id="3.40.190.120">
    <property type="entry name" value="Osmoprotection protein (prox), domain 2"/>
    <property type="match status" value="1"/>
</dbReference>
<dbReference type="CDD" id="cd13607">
    <property type="entry name" value="PBP2_AfProX_like"/>
    <property type="match status" value="1"/>
</dbReference>
<keyword evidence="11" id="KW-1185">Reference proteome</keyword>
<keyword evidence="2 8" id="KW-0813">Transport</keyword>
<feature type="transmembrane region" description="Helical" evidence="8">
    <location>
        <begin position="299"/>
        <end position="323"/>
    </location>
</feature>
<dbReference type="InterPro" id="IPR007210">
    <property type="entry name" value="ABC_Gly_betaine_transp_sub-bd"/>
</dbReference>
<keyword evidence="4 8" id="KW-1133">Transmembrane helix</keyword>
<evidence type="ECO:0000256" key="2">
    <source>
        <dbReference type="ARBA" id="ARBA00022448"/>
    </source>
</evidence>
<keyword evidence="5 8" id="KW-0472">Membrane</keyword>
<evidence type="ECO:0000256" key="6">
    <source>
        <dbReference type="ARBA" id="ARBA00035642"/>
    </source>
</evidence>
<evidence type="ECO:0000256" key="7">
    <source>
        <dbReference type="ARBA" id="ARBA00035652"/>
    </source>
</evidence>
<dbReference type="SUPFAM" id="SSF53850">
    <property type="entry name" value="Periplasmic binding protein-like II"/>
    <property type="match status" value="1"/>
</dbReference>
<dbReference type="EMBL" id="CP136336">
    <property type="protein sequence ID" value="WOB08876.1"/>
    <property type="molecule type" value="Genomic_DNA"/>
</dbReference>
<evidence type="ECO:0000256" key="5">
    <source>
        <dbReference type="ARBA" id="ARBA00023136"/>
    </source>
</evidence>
<feature type="domain" description="ABC transmembrane type-1" evidence="9">
    <location>
        <begin position="295"/>
        <end position="475"/>
    </location>
</feature>
<dbReference type="Pfam" id="PF00528">
    <property type="entry name" value="BPD_transp_1"/>
    <property type="match status" value="1"/>
</dbReference>
<evidence type="ECO:0000256" key="4">
    <source>
        <dbReference type="ARBA" id="ARBA00022989"/>
    </source>
</evidence>
<evidence type="ECO:0000256" key="3">
    <source>
        <dbReference type="ARBA" id="ARBA00022692"/>
    </source>
</evidence>
<reference evidence="10 11" key="1">
    <citation type="submission" date="2023-10" db="EMBL/GenBank/DDBJ databases">
        <title>Bacteria for the degradation of biodegradable plastic PBAT(Polybutylene adipate terephthalate).</title>
        <authorList>
            <person name="Weon H.-Y."/>
            <person name="Yeon J."/>
        </authorList>
    </citation>
    <scope>NUCLEOTIDE SEQUENCE [LARGE SCALE GENOMIC DNA]</scope>
    <source>
        <strain evidence="10 11">SBD 7-3</strain>
    </source>
</reference>
<dbReference type="Pfam" id="PF04069">
    <property type="entry name" value="OpuAC"/>
    <property type="match status" value="1"/>
</dbReference>
<evidence type="ECO:0000256" key="1">
    <source>
        <dbReference type="ARBA" id="ARBA00004651"/>
    </source>
</evidence>
<dbReference type="SUPFAM" id="SSF161098">
    <property type="entry name" value="MetI-like"/>
    <property type="match status" value="1"/>
</dbReference>
<feature type="transmembrane region" description="Helical" evidence="8">
    <location>
        <begin position="456"/>
        <end position="478"/>
    </location>
</feature>
<evidence type="ECO:0000259" key="9">
    <source>
        <dbReference type="PROSITE" id="PS50928"/>
    </source>
</evidence>
<keyword evidence="3 8" id="KW-0812">Transmembrane</keyword>
<comment type="subcellular location">
    <subcellularLocation>
        <location evidence="1 8">Cell membrane</location>
        <topology evidence="1 8">Multi-pass membrane protein</topology>
    </subcellularLocation>
</comment>
<dbReference type="InterPro" id="IPR000515">
    <property type="entry name" value="MetI-like"/>
</dbReference>
<proteinExistence type="inferred from homology"/>
<dbReference type="RefSeq" id="WP_316701757.1">
    <property type="nucleotide sequence ID" value="NZ_CP136336.1"/>
</dbReference>
<comment type="similarity">
    <text evidence="6">In the C-terminal section; belongs to the OsmX family.</text>
</comment>
<dbReference type="PANTHER" id="PTHR30177:SF4">
    <property type="entry name" value="OSMOPROTECTANT IMPORT PERMEASE PROTEIN OSMW"/>
    <property type="match status" value="1"/>
</dbReference>
<evidence type="ECO:0000256" key="8">
    <source>
        <dbReference type="RuleBase" id="RU363032"/>
    </source>
</evidence>
<dbReference type="InterPro" id="IPR041894">
    <property type="entry name" value="PBP2_ProX-like"/>
</dbReference>
<accession>A0ABZ0D0B2</accession>
<organism evidence="10 11">
    <name type="scientific">Piscinibacter gummiphilus</name>
    <dbReference type="NCBI Taxonomy" id="946333"/>
    <lineage>
        <taxon>Bacteria</taxon>
        <taxon>Pseudomonadati</taxon>
        <taxon>Pseudomonadota</taxon>
        <taxon>Betaproteobacteria</taxon>
        <taxon>Burkholderiales</taxon>
        <taxon>Sphaerotilaceae</taxon>
        <taxon>Piscinibacter</taxon>
    </lineage>
</organism>
<dbReference type="Gene3D" id="1.10.3720.10">
    <property type="entry name" value="MetI-like"/>
    <property type="match status" value="1"/>
</dbReference>
<comment type="similarity">
    <text evidence="7">In the N-terminal section; belongs to the binding-protein-dependent transport system permease family.</text>
</comment>
<evidence type="ECO:0000313" key="10">
    <source>
        <dbReference type="EMBL" id="WOB08876.1"/>
    </source>
</evidence>
<name>A0ABZ0D0B2_9BURK</name>
<feature type="transmembrane region" description="Helical" evidence="8">
    <location>
        <begin position="410"/>
        <end position="436"/>
    </location>
</feature>
<feature type="transmembrane region" description="Helical" evidence="8">
    <location>
        <begin position="330"/>
        <end position="350"/>
    </location>
</feature>
<evidence type="ECO:0000313" key="11">
    <source>
        <dbReference type="Proteomes" id="UP001303946"/>
    </source>
</evidence>
<sequence length="486" mass="50540">MLLMLCLCGPALADGAALQVGSKRFTESYLLGEVIAQTAQRAGVAAQHRQGLGNTAVVFEALKAGAIDVYPEYLGTIAAEILKQPQLNSVDALRAGLAQQGLGVSGSLGFSNGYALAMREAEAQRLGIRRLSDLKAHPGLTLGLSHEFLGRQDGWPGLAARYGLTQRPVGIDHGIAYEALTGGRIAATDIYTTDAKIATLGLRVLEDDLAFFPRYDAVLLYRLDAPQRFPAAWQALTALEGRIGTQQMIEMNGQAELQGRPFADVARGFLAPTTGAAAQAGLLQRLFADDLGRLTAQHLLLVATAVLAACVVGIPLGAAAAALPRVEQPVMAVVGLLQTVPSLALLAMLIPLLGRIGTVPALVALALYALLPIVRNTATGLQQVPAGLRAAGTALGLTAPQRWRSIDLPLAAPVLLAGIKTATVISVGTATIAAFIGAGGYGERIVTGLALNDHMALLAGAIPAAVLALAVQLAFELAERGLRRRK</sequence>
<dbReference type="CDD" id="cd06261">
    <property type="entry name" value="TM_PBP2"/>
    <property type="match status" value="1"/>
</dbReference>
<gene>
    <name evidence="10" type="ORF">RXV79_02170</name>
</gene>
<dbReference type="Gene3D" id="3.40.190.10">
    <property type="entry name" value="Periplasmic binding protein-like II"/>
    <property type="match status" value="1"/>
</dbReference>
<dbReference type="Proteomes" id="UP001303946">
    <property type="component" value="Chromosome"/>
</dbReference>
<comment type="similarity">
    <text evidence="8">Belongs to the binding-protein-dependent transport system permease family.</text>
</comment>
<protein>
    <submittedName>
        <fullName evidence="10">Glycine betaine ABC transporter substrate-binding protein</fullName>
    </submittedName>
</protein>
<feature type="transmembrane region" description="Helical" evidence="8">
    <location>
        <begin position="356"/>
        <end position="374"/>
    </location>
</feature>
<dbReference type="InterPro" id="IPR035906">
    <property type="entry name" value="MetI-like_sf"/>
</dbReference>
<dbReference type="InterPro" id="IPR051204">
    <property type="entry name" value="ABC_transp_perm/SBD"/>
</dbReference>